<proteinExistence type="predicted"/>
<dbReference type="SMART" id="SM00860">
    <property type="entry name" value="SMI1_KNR4"/>
    <property type="match status" value="1"/>
</dbReference>
<organism evidence="3 4">
    <name type="scientific">Cohnella phaseoli</name>
    <dbReference type="NCBI Taxonomy" id="456490"/>
    <lineage>
        <taxon>Bacteria</taxon>
        <taxon>Bacillati</taxon>
        <taxon>Bacillota</taxon>
        <taxon>Bacilli</taxon>
        <taxon>Bacillales</taxon>
        <taxon>Paenibacillaceae</taxon>
        <taxon>Cohnella</taxon>
    </lineage>
</organism>
<dbReference type="AlphaFoldDB" id="A0A3D9HYF2"/>
<dbReference type="PROSITE" id="PS50005">
    <property type="entry name" value="TPR"/>
    <property type="match status" value="1"/>
</dbReference>
<dbReference type="InterPro" id="IPR019734">
    <property type="entry name" value="TPR_rpt"/>
</dbReference>
<keyword evidence="1" id="KW-0802">TPR repeat</keyword>
<name>A0A3D9HYF2_9BACL</name>
<reference evidence="3 4" key="1">
    <citation type="submission" date="2018-07" db="EMBL/GenBank/DDBJ databases">
        <title>Genomic Encyclopedia of Type Strains, Phase III (KMG-III): the genomes of soil and plant-associated and newly described type strains.</title>
        <authorList>
            <person name="Whitman W."/>
        </authorList>
    </citation>
    <scope>NUCLEOTIDE SEQUENCE [LARGE SCALE GENOMIC DNA]</scope>
    <source>
        <strain evidence="3 4">CECT 7287</strain>
    </source>
</reference>
<evidence type="ECO:0000256" key="1">
    <source>
        <dbReference type="PROSITE-ProRule" id="PRU00339"/>
    </source>
</evidence>
<evidence type="ECO:0000259" key="2">
    <source>
        <dbReference type="SMART" id="SM00860"/>
    </source>
</evidence>
<dbReference type="InterPro" id="IPR037883">
    <property type="entry name" value="Knr4/Smi1-like_sf"/>
</dbReference>
<dbReference type="Proteomes" id="UP000256977">
    <property type="component" value="Unassembled WGS sequence"/>
</dbReference>
<dbReference type="Pfam" id="PF14568">
    <property type="entry name" value="SUKH_6"/>
    <property type="match status" value="1"/>
</dbReference>
<dbReference type="InterPro" id="IPR018958">
    <property type="entry name" value="Knr4/Smi1-like_dom"/>
</dbReference>
<comment type="caution">
    <text evidence="3">The sequence shown here is derived from an EMBL/GenBank/DDBJ whole genome shotgun (WGS) entry which is preliminary data.</text>
</comment>
<dbReference type="Pfam" id="PF15595">
    <property type="entry name" value="Imm51"/>
    <property type="match status" value="1"/>
</dbReference>
<dbReference type="RefSeq" id="WP_116065443.1">
    <property type="nucleotide sequence ID" value="NZ_QRDZ01000048.1"/>
</dbReference>
<evidence type="ECO:0000313" key="3">
    <source>
        <dbReference type="EMBL" id="RED54542.1"/>
    </source>
</evidence>
<evidence type="ECO:0000313" key="4">
    <source>
        <dbReference type="Proteomes" id="UP000256977"/>
    </source>
</evidence>
<dbReference type="Gene3D" id="3.40.1580.10">
    <property type="entry name" value="SMI1/KNR4-like"/>
    <property type="match status" value="1"/>
</dbReference>
<dbReference type="Gene3D" id="1.25.40.10">
    <property type="entry name" value="Tetratricopeptide repeat domain"/>
    <property type="match status" value="1"/>
</dbReference>
<sequence>MSKELLNKLKSWYEDDQHDQIAEAIEQLPESERDYEIVSHYGRALNNLGRYSEALQQLLSIEQQGRQDSVWHWRIGYSYFFLQRWEEALSAFEQADKLEPDETTQEFIEACRDTMERQAEAIKEINRVPFQERDFSQFWERSDYADENYVEAPPTAEMIASIEEELGYKLPADYIWLMQQQNGGVPVNTCFPTAIATSWAEDHVAITGIMGIGREKTYSLCGDLGSQFMLDDWGYPDIGVVLCDCPSAGHDVIMLDYRACGRDGEPAVVHVDQEANYRITFLAPSIATFIVGLVNEEAFDTSEQDQADDLDKVENAPFSPLLKSLCEKAKGISQIEAVIRNICTRIVGDKGHFSLHADELSALMYDIQFWLYANVNPAVTREQYLADYSEIIVFAKGFGTGGYAPGFITDWLDERIKQGDIVDDGGILSLTEAAIKRLVDKLAAIESDLEDQGANSFEEELKPFVWIEHDSGNVSIILNAGSYKQELFDTRADEGFEGNGYDWGSLAAVYLEEKLPELEGIVRFDPEAGMFCAYSKDREALLRFATEFKQACENNELIRDLFSRAILD</sequence>
<feature type="repeat" description="TPR" evidence="1">
    <location>
        <begin position="69"/>
        <end position="102"/>
    </location>
</feature>
<accession>A0A3D9HYF2</accession>
<keyword evidence="4" id="KW-1185">Reference proteome</keyword>
<gene>
    <name evidence="3" type="ORF">DFP98_14813</name>
</gene>
<dbReference type="InterPro" id="IPR011990">
    <property type="entry name" value="TPR-like_helical_dom_sf"/>
</dbReference>
<feature type="domain" description="Knr4/Smi1-like" evidence="2">
    <location>
        <begin position="153"/>
        <end position="292"/>
    </location>
</feature>
<dbReference type="OrthoDB" id="8657476at2"/>
<dbReference type="EMBL" id="QRDZ01000048">
    <property type="protein sequence ID" value="RED54542.1"/>
    <property type="molecule type" value="Genomic_DNA"/>
</dbReference>
<protein>
    <submittedName>
        <fullName evidence="3">SUKH superfamily protein</fullName>
    </submittedName>
</protein>
<dbReference type="SUPFAM" id="SSF48452">
    <property type="entry name" value="TPR-like"/>
    <property type="match status" value="1"/>
</dbReference>
<dbReference type="InterPro" id="IPR028956">
    <property type="entry name" value="Imm51"/>
</dbReference>
<dbReference type="SUPFAM" id="SSF160631">
    <property type="entry name" value="SMI1/KNR4-like"/>
    <property type="match status" value="1"/>
</dbReference>